<evidence type="ECO:0000256" key="8">
    <source>
        <dbReference type="SAM" id="Phobius"/>
    </source>
</evidence>
<dbReference type="GO" id="GO:0016758">
    <property type="term" value="F:hexosyltransferase activity"/>
    <property type="evidence" value="ECO:0007669"/>
    <property type="project" value="InterPro"/>
</dbReference>
<dbReference type="GO" id="GO:0005886">
    <property type="term" value="C:plasma membrane"/>
    <property type="evidence" value="ECO:0007669"/>
    <property type="project" value="UniProtKB-SubCell"/>
</dbReference>
<feature type="transmembrane region" description="Helical" evidence="8">
    <location>
        <begin position="218"/>
        <end position="237"/>
    </location>
</feature>
<keyword evidence="10" id="KW-1185">Reference proteome</keyword>
<keyword evidence="4 8" id="KW-0812">Transmembrane</keyword>
<gene>
    <name evidence="9" type="ORF">Mal64_13780</name>
</gene>
<keyword evidence="5 8" id="KW-1133">Transmembrane helix</keyword>
<dbReference type="Pfam" id="PF09594">
    <property type="entry name" value="GT87"/>
    <property type="match status" value="1"/>
</dbReference>
<proteinExistence type="inferred from homology"/>
<dbReference type="Proteomes" id="UP000315440">
    <property type="component" value="Unassembled WGS sequence"/>
</dbReference>
<evidence type="ECO:0000256" key="3">
    <source>
        <dbReference type="ARBA" id="ARBA00022679"/>
    </source>
</evidence>
<dbReference type="OrthoDB" id="3078696at2"/>
<dbReference type="InterPro" id="IPR018584">
    <property type="entry name" value="GT87"/>
</dbReference>
<feature type="transmembrane region" description="Helical" evidence="8">
    <location>
        <begin position="343"/>
        <end position="359"/>
    </location>
</feature>
<evidence type="ECO:0000256" key="5">
    <source>
        <dbReference type="ARBA" id="ARBA00022989"/>
    </source>
</evidence>
<evidence type="ECO:0000256" key="4">
    <source>
        <dbReference type="ARBA" id="ARBA00022692"/>
    </source>
</evidence>
<name>A0A5C5ZU68_9BACT</name>
<evidence type="ECO:0000256" key="6">
    <source>
        <dbReference type="ARBA" id="ARBA00023136"/>
    </source>
</evidence>
<feature type="transmembrane region" description="Helical" evidence="8">
    <location>
        <begin position="249"/>
        <end position="268"/>
    </location>
</feature>
<dbReference type="EMBL" id="SJPQ01000001">
    <property type="protein sequence ID" value="TWT90979.1"/>
    <property type="molecule type" value="Genomic_DNA"/>
</dbReference>
<evidence type="ECO:0008006" key="11">
    <source>
        <dbReference type="Google" id="ProtNLM"/>
    </source>
</evidence>
<dbReference type="AlphaFoldDB" id="A0A5C5ZU68"/>
<comment type="similarity">
    <text evidence="7">Belongs to the glycosyltransferase 87 family.</text>
</comment>
<keyword evidence="3" id="KW-0808">Transferase</keyword>
<comment type="subcellular location">
    <subcellularLocation>
        <location evidence="1">Cell membrane</location>
        <topology evidence="1">Multi-pass membrane protein</topology>
    </subcellularLocation>
</comment>
<organism evidence="9 10">
    <name type="scientific">Pseudobythopirellula maris</name>
    <dbReference type="NCBI Taxonomy" id="2527991"/>
    <lineage>
        <taxon>Bacteria</taxon>
        <taxon>Pseudomonadati</taxon>
        <taxon>Planctomycetota</taxon>
        <taxon>Planctomycetia</taxon>
        <taxon>Pirellulales</taxon>
        <taxon>Lacipirellulaceae</taxon>
        <taxon>Pseudobythopirellula</taxon>
    </lineage>
</organism>
<keyword evidence="2" id="KW-1003">Cell membrane</keyword>
<comment type="caution">
    <text evidence="9">The sequence shown here is derived from an EMBL/GenBank/DDBJ whole genome shotgun (WGS) entry which is preliminary data.</text>
</comment>
<sequence length="435" mass="47675">MPAPFAPLLAIALPESLRSEHVLWVLALPVLAAIVVATLWRSRLSEAGRAWSKRLTVATIVAFTLLNLAIFAHINLKPRDWDYKYFWLWGAAAAEGTNPYDRENLLRIAEPLGLSQELIDELACYYPPPSLLQFWPFGYLPFRAALLAWNVTMLAGMLLALWLLCDTFASGRRRDLAPALLAVALAFWPSSATVAFSQQNYWILVTLLLFWRSRGRPIGGFWLAVGVAFKPLTLLVLLHPLLHGRWKSLLAAAGGMALLTLAAVVVLGPEVFAQFLEREGISAQYRITQGVNQSLPGTLLRWQMGATAEGADLLFQSPWIVATMTLVGAATAWVVWRSRGAGEPFALGALLAMTLLVYPGTLSHYAVHLLPAMALLLVGLGCENESVERGPKTAAAALIAALAFAAFKATFFSTLIVWLAMCYEARRLERPSLKA</sequence>
<feature type="transmembrane region" description="Helical" evidence="8">
    <location>
        <begin position="176"/>
        <end position="198"/>
    </location>
</feature>
<evidence type="ECO:0000313" key="10">
    <source>
        <dbReference type="Proteomes" id="UP000315440"/>
    </source>
</evidence>
<reference evidence="9 10" key="1">
    <citation type="submission" date="2019-02" db="EMBL/GenBank/DDBJ databases">
        <title>Deep-cultivation of Planctomycetes and their phenomic and genomic characterization uncovers novel biology.</title>
        <authorList>
            <person name="Wiegand S."/>
            <person name="Jogler M."/>
            <person name="Boedeker C."/>
            <person name="Pinto D."/>
            <person name="Vollmers J."/>
            <person name="Rivas-Marin E."/>
            <person name="Kohn T."/>
            <person name="Peeters S.H."/>
            <person name="Heuer A."/>
            <person name="Rast P."/>
            <person name="Oberbeckmann S."/>
            <person name="Bunk B."/>
            <person name="Jeske O."/>
            <person name="Meyerdierks A."/>
            <person name="Storesund J.E."/>
            <person name="Kallscheuer N."/>
            <person name="Luecker S."/>
            <person name="Lage O.M."/>
            <person name="Pohl T."/>
            <person name="Merkel B.J."/>
            <person name="Hornburger P."/>
            <person name="Mueller R.-W."/>
            <person name="Bruemmer F."/>
            <person name="Labrenz M."/>
            <person name="Spormann A.M."/>
            <person name="Op Den Camp H."/>
            <person name="Overmann J."/>
            <person name="Amann R."/>
            <person name="Jetten M.S.M."/>
            <person name="Mascher T."/>
            <person name="Medema M.H."/>
            <person name="Devos D.P."/>
            <person name="Kaster A.-K."/>
            <person name="Ovreas L."/>
            <person name="Rohde M."/>
            <person name="Galperin M.Y."/>
            <person name="Jogler C."/>
        </authorList>
    </citation>
    <scope>NUCLEOTIDE SEQUENCE [LARGE SCALE GENOMIC DNA]</scope>
    <source>
        <strain evidence="9 10">Mal64</strain>
    </source>
</reference>
<evidence type="ECO:0000256" key="1">
    <source>
        <dbReference type="ARBA" id="ARBA00004651"/>
    </source>
</evidence>
<protein>
    <recommendedName>
        <fullName evidence="11">Polyprenol-phosphate-mannose-dependent alpha-(1-2)-phosphatidylinositol mannoside mannosyltransferase</fullName>
    </recommendedName>
</protein>
<dbReference type="RefSeq" id="WP_146398322.1">
    <property type="nucleotide sequence ID" value="NZ_SJPQ01000001.1"/>
</dbReference>
<evidence type="ECO:0000313" key="9">
    <source>
        <dbReference type="EMBL" id="TWT90979.1"/>
    </source>
</evidence>
<evidence type="ECO:0000256" key="7">
    <source>
        <dbReference type="ARBA" id="ARBA00024033"/>
    </source>
</evidence>
<feature type="transmembrane region" description="Helical" evidence="8">
    <location>
        <begin position="54"/>
        <end position="74"/>
    </location>
</feature>
<feature type="transmembrane region" description="Helical" evidence="8">
    <location>
        <begin position="319"/>
        <end position="336"/>
    </location>
</feature>
<feature type="transmembrane region" description="Helical" evidence="8">
    <location>
        <begin position="22"/>
        <end position="42"/>
    </location>
</feature>
<accession>A0A5C5ZU68</accession>
<feature type="transmembrane region" description="Helical" evidence="8">
    <location>
        <begin position="144"/>
        <end position="164"/>
    </location>
</feature>
<evidence type="ECO:0000256" key="2">
    <source>
        <dbReference type="ARBA" id="ARBA00022475"/>
    </source>
</evidence>
<keyword evidence="6 8" id="KW-0472">Membrane</keyword>
<feature type="transmembrane region" description="Helical" evidence="8">
    <location>
        <begin position="394"/>
        <end position="421"/>
    </location>
</feature>